<evidence type="ECO:0000313" key="2">
    <source>
        <dbReference type="EMBL" id="SEG26458.1"/>
    </source>
</evidence>
<dbReference type="RefSeq" id="WP_103872512.1">
    <property type="nucleotide sequence ID" value="NZ_FNUY01000004.1"/>
</dbReference>
<protein>
    <submittedName>
        <fullName evidence="2">D-aminopeptidase</fullName>
    </submittedName>
</protein>
<dbReference type="AlphaFoldDB" id="A0A1H5YR34"/>
<reference evidence="2 3" key="1">
    <citation type="submission" date="2016-10" db="EMBL/GenBank/DDBJ databases">
        <authorList>
            <person name="de Groot N.N."/>
        </authorList>
    </citation>
    <scope>NUCLEOTIDE SEQUENCE [LARGE SCALE GENOMIC DNA]</scope>
    <source>
        <strain evidence="2 3">DSM 26656</strain>
    </source>
</reference>
<dbReference type="OrthoDB" id="9770388at2"/>
<keyword evidence="2" id="KW-0645">Protease</keyword>
<keyword evidence="2" id="KW-0378">Hydrolase</keyword>
<dbReference type="Gene3D" id="3.60.70.12">
    <property type="entry name" value="L-amino peptidase D-ALA esterase/amidase"/>
    <property type="match status" value="1"/>
</dbReference>
<organism evidence="2 3">
    <name type="scientific">Bosea lathyri</name>
    <dbReference type="NCBI Taxonomy" id="1036778"/>
    <lineage>
        <taxon>Bacteria</taxon>
        <taxon>Pseudomonadati</taxon>
        <taxon>Pseudomonadota</taxon>
        <taxon>Alphaproteobacteria</taxon>
        <taxon>Hyphomicrobiales</taxon>
        <taxon>Boseaceae</taxon>
        <taxon>Bosea</taxon>
    </lineage>
</organism>
<comment type="similarity">
    <text evidence="1">Belongs to the peptidase S58 family.</text>
</comment>
<dbReference type="PANTHER" id="PTHR36512">
    <property type="entry name" value="D-AMINOPEPTIDASE"/>
    <property type="match status" value="1"/>
</dbReference>
<keyword evidence="2" id="KW-0031">Aminopeptidase</keyword>
<keyword evidence="3" id="KW-1185">Reference proteome</keyword>
<dbReference type="InterPro" id="IPR005321">
    <property type="entry name" value="Peptidase_S58_DmpA"/>
</dbReference>
<dbReference type="Proteomes" id="UP000236743">
    <property type="component" value="Unassembled WGS sequence"/>
</dbReference>
<name>A0A1H5YR34_9HYPH</name>
<dbReference type="InterPro" id="IPR016117">
    <property type="entry name" value="ArgJ-like_dom_sf"/>
</dbReference>
<proteinExistence type="inferred from homology"/>
<dbReference type="EMBL" id="FNUY01000004">
    <property type="protein sequence ID" value="SEG26458.1"/>
    <property type="molecule type" value="Genomic_DNA"/>
</dbReference>
<dbReference type="SUPFAM" id="SSF56266">
    <property type="entry name" value="DmpA/ArgJ-like"/>
    <property type="match status" value="1"/>
</dbReference>
<sequence length="353" mass="36888">MTSRTQTFRARDFHLVCGTLPSGPLNAITDVAGVAVGHRTVREGDILTGFTAIQPHPGDLFRQKVRCGVEIINGFGKSAGLLQVAELGQVETPLLLGNTFAIGTGFDALVSRALAANPDIGRETGTVNPVVLECNDGWLSDIRARHLTEADAFAALDGARGAAVEEGAVGAGTGMSAFGFKGGIGTASRIMTLDGRPFTLGALVLANFGTPGDLVLPDGRRPLPTHEPSLNERERGSVIVVLATDIPMESRQLKRVARRAGAGLARLGAFWGNGSGDIALAFTTANPIGHHDRADLLPLSVLNENRIDHAFRAAAEATQEAVLNAMLAAPATTGRDGHHRPSLADVLTAWPSP</sequence>
<dbReference type="CDD" id="cd02253">
    <property type="entry name" value="DmpA"/>
    <property type="match status" value="1"/>
</dbReference>
<evidence type="ECO:0000256" key="1">
    <source>
        <dbReference type="ARBA" id="ARBA00007068"/>
    </source>
</evidence>
<gene>
    <name evidence="2" type="ORF">SAMN04488115_10449</name>
</gene>
<dbReference type="PANTHER" id="PTHR36512:SF3">
    <property type="entry name" value="BLR5678 PROTEIN"/>
    <property type="match status" value="1"/>
</dbReference>
<dbReference type="GO" id="GO:0004177">
    <property type="term" value="F:aminopeptidase activity"/>
    <property type="evidence" value="ECO:0007669"/>
    <property type="project" value="UniProtKB-KW"/>
</dbReference>
<accession>A0A1H5YR34</accession>
<dbReference type="Pfam" id="PF03576">
    <property type="entry name" value="Peptidase_S58"/>
    <property type="match status" value="1"/>
</dbReference>
<evidence type="ECO:0000313" key="3">
    <source>
        <dbReference type="Proteomes" id="UP000236743"/>
    </source>
</evidence>